<dbReference type="GO" id="GO:0000976">
    <property type="term" value="F:transcription cis-regulatory region binding"/>
    <property type="evidence" value="ECO:0007669"/>
    <property type="project" value="TreeGrafter"/>
</dbReference>
<dbReference type="Proteomes" id="UP001549139">
    <property type="component" value="Unassembled WGS sequence"/>
</dbReference>
<feature type="domain" description="HTH tetR-type" evidence="3">
    <location>
        <begin position="11"/>
        <end position="71"/>
    </location>
</feature>
<dbReference type="SUPFAM" id="SSF46689">
    <property type="entry name" value="Homeodomain-like"/>
    <property type="match status" value="1"/>
</dbReference>
<feature type="DNA-binding region" description="H-T-H motif" evidence="2">
    <location>
        <begin position="34"/>
        <end position="53"/>
    </location>
</feature>
<keyword evidence="1 2" id="KW-0238">DNA-binding</keyword>
<dbReference type="GO" id="GO:0003700">
    <property type="term" value="F:DNA-binding transcription factor activity"/>
    <property type="evidence" value="ECO:0007669"/>
    <property type="project" value="TreeGrafter"/>
</dbReference>
<dbReference type="Proteomes" id="UP000554284">
    <property type="component" value="Unassembled WGS sequence"/>
</dbReference>
<dbReference type="InterPro" id="IPR009057">
    <property type="entry name" value="Homeodomain-like_sf"/>
</dbReference>
<reference evidence="5 6" key="1">
    <citation type="submission" date="2020-04" db="EMBL/GenBank/DDBJ databases">
        <title>MicrobeNet Type strains.</title>
        <authorList>
            <person name="Nicholson A.C."/>
        </authorList>
    </citation>
    <scope>NUCLEOTIDE SEQUENCE [LARGE SCALE GENOMIC DNA]</scope>
    <source>
        <strain evidence="5 6">ATCC 700355</strain>
    </source>
</reference>
<comment type="caution">
    <text evidence="5">The sequence shown here is derived from an EMBL/GenBank/DDBJ whole genome shotgun (WGS) entry which is preliminary data.</text>
</comment>
<name>A0A7X6LSH1_9CORY</name>
<dbReference type="AlphaFoldDB" id="A0A7X6LSH1"/>
<evidence type="ECO:0000256" key="1">
    <source>
        <dbReference type="ARBA" id="ARBA00023125"/>
    </source>
</evidence>
<dbReference type="Gene3D" id="1.10.357.10">
    <property type="entry name" value="Tetracycline Repressor, domain 2"/>
    <property type="match status" value="1"/>
</dbReference>
<dbReference type="PROSITE" id="PS50977">
    <property type="entry name" value="HTH_TETR_2"/>
    <property type="match status" value="1"/>
</dbReference>
<keyword evidence="7" id="KW-1185">Reference proteome</keyword>
<evidence type="ECO:0000313" key="5">
    <source>
        <dbReference type="EMBL" id="NKY69056.1"/>
    </source>
</evidence>
<proteinExistence type="predicted"/>
<dbReference type="InterPro" id="IPR001647">
    <property type="entry name" value="HTH_TetR"/>
</dbReference>
<accession>A0A7X6LSH1</accession>
<evidence type="ECO:0000313" key="7">
    <source>
        <dbReference type="Proteomes" id="UP001549139"/>
    </source>
</evidence>
<evidence type="ECO:0000256" key="2">
    <source>
        <dbReference type="PROSITE-ProRule" id="PRU00335"/>
    </source>
</evidence>
<evidence type="ECO:0000313" key="4">
    <source>
        <dbReference type="EMBL" id="MET3944245.1"/>
    </source>
</evidence>
<dbReference type="EMBL" id="JBEPNZ010000001">
    <property type="protein sequence ID" value="MET3944245.1"/>
    <property type="molecule type" value="Genomic_DNA"/>
</dbReference>
<dbReference type="PANTHER" id="PTHR30055:SF231">
    <property type="entry name" value="TRANSCRIPTIONAL REGULATORY PROTEIN (PROBABLY DEOR-FAMILY)-RELATED"/>
    <property type="match status" value="1"/>
</dbReference>
<sequence>MASRGEQARAVEKRSAILDAAIRLLLTEGMKGVTHRQVAAAATVPVGSIGYYYSTRDKLVATCFDHLVQQRRAAFARATSGETDLTDPVCLAECAVDVVACGQPERAGTIITAFVEAQREPNEVGATVERALQELKEMIGEMLRRGGVEQLNSARVLQIAVGTALTEQHHNAPIAAVADLLRLAEK</sequence>
<dbReference type="InterPro" id="IPR050109">
    <property type="entry name" value="HTH-type_TetR-like_transc_reg"/>
</dbReference>
<reference evidence="4 7" key="2">
    <citation type="submission" date="2024-06" db="EMBL/GenBank/DDBJ databases">
        <title>Sequencing the genomes of 1000 actinobacteria strains.</title>
        <authorList>
            <person name="Klenk H.-P."/>
        </authorList>
    </citation>
    <scope>NUCLEOTIDE SEQUENCE [LARGE SCALE GENOMIC DNA]</scope>
    <source>
        <strain evidence="4 7">DSM 44265</strain>
    </source>
</reference>
<dbReference type="RefSeq" id="WP_168685040.1">
    <property type="nucleotide sequence ID" value="NZ_JAAXPF010000006.1"/>
</dbReference>
<dbReference type="EMBL" id="JAAXPF010000006">
    <property type="protein sequence ID" value="NKY69056.1"/>
    <property type="molecule type" value="Genomic_DNA"/>
</dbReference>
<organism evidence="5 6">
    <name type="scientific">Corynebacterium mucifaciens</name>
    <dbReference type="NCBI Taxonomy" id="57171"/>
    <lineage>
        <taxon>Bacteria</taxon>
        <taxon>Bacillati</taxon>
        <taxon>Actinomycetota</taxon>
        <taxon>Actinomycetes</taxon>
        <taxon>Mycobacteriales</taxon>
        <taxon>Corynebacteriaceae</taxon>
        <taxon>Corynebacterium</taxon>
    </lineage>
</organism>
<dbReference type="PANTHER" id="PTHR30055">
    <property type="entry name" value="HTH-TYPE TRANSCRIPTIONAL REGULATOR RUTR"/>
    <property type="match status" value="1"/>
</dbReference>
<evidence type="ECO:0000313" key="6">
    <source>
        <dbReference type="Proteomes" id="UP000554284"/>
    </source>
</evidence>
<gene>
    <name evidence="5" type="ORF">HF989_06645</name>
    <name evidence="4" type="ORF">JOF50_001044</name>
</gene>
<protein>
    <submittedName>
        <fullName evidence="4">DNA-binding transcriptional regulator YbjK</fullName>
    </submittedName>
    <submittedName>
        <fullName evidence="5">TetR family transcriptional regulator</fullName>
    </submittedName>
</protein>
<evidence type="ECO:0000259" key="3">
    <source>
        <dbReference type="PROSITE" id="PS50977"/>
    </source>
</evidence>
<dbReference type="Pfam" id="PF00440">
    <property type="entry name" value="TetR_N"/>
    <property type="match status" value="1"/>
</dbReference>